<dbReference type="AlphaFoldDB" id="A0A6C2UG54"/>
<evidence type="ECO:0000256" key="2">
    <source>
        <dbReference type="ARBA" id="ARBA00022729"/>
    </source>
</evidence>
<dbReference type="RefSeq" id="WP_136060524.1">
    <property type="nucleotide sequence ID" value="NZ_CAAHFH010000001.1"/>
</dbReference>
<evidence type="ECO:0000313" key="8">
    <source>
        <dbReference type="Proteomes" id="UP000346198"/>
    </source>
</evidence>
<dbReference type="SUPFAM" id="SSF53649">
    <property type="entry name" value="Alkaline phosphatase-like"/>
    <property type="match status" value="1"/>
</dbReference>
<dbReference type="PANTHER" id="PTHR43108">
    <property type="entry name" value="N-ACETYLGLUCOSAMINE-6-SULFATASE FAMILY MEMBER"/>
    <property type="match status" value="1"/>
</dbReference>
<feature type="domain" description="Sulfatase N-terminal" evidence="6">
    <location>
        <begin position="27"/>
        <end position="395"/>
    </location>
</feature>
<evidence type="ECO:0000256" key="5">
    <source>
        <dbReference type="SAM" id="SignalP"/>
    </source>
</evidence>
<reference evidence="7 8" key="1">
    <citation type="submission" date="2019-04" db="EMBL/GenBank/DDBJ databases">
        <authorList>
            <person name="Van Vliet M D."/>
        </authorList>
    </citation>
    <scope>NUCLEOTIDE SEQUENCE [LARGE SCALE GENOMIC DNA]</scope>
    <source>
        <strain evidence="7 8">F21</strain>
    </source>
</reference>
<dbReference type="Gene3D" id="3.40.720.10">
    <property type="entry name" value="Alkaline Phosphatase, subunit A"/>
    <property type="match status" value="1"/>
</dbReference>
<evidence type="ECO:0000259" key="6">
    <source>
        <dbReference type="Pfam" id="PF00884"/>
    </source>
</evidence>
<dbReference type="InterPro" id="IPR000917">
    <property type="entry name" value="Sulfatase_N"/>
</dbReference>
<comment type="similarity">
    <text evidence="1">Belongs to the sulfatase family.</text>
</comment>
<dbReference type="PROSITE" id="PS00523">
    <property type="entry name" value="SULFATASE_1"/>
    <property type="match status" value="1"/>
</dbReference>
<protein>
    <submittedName>
        <fullName evidence="7">Arylsulfatase</fullName>
    </submittedName>
</protein>
<keyword evidence="3" id="KW-0378">Hydrolase</keyword>
<accession>A0A6C2UG54</accession>
<evidence type="ECO:0000256" key="1">
    <source>
        <dbReference type="ARBA" id="ARBA00008779"/>
    </source>
</evidence>
<dbReference type="EMBL" id="CAAHFH010000001">
    <property type="protein sequence ID" value="VGO19098.1"/>
    <property type="molecule type" value="Genomic_DNA"/>
</dbReference>
<sequence>MKISALVAGLALMVSVSVMANTAQNKPNILFVMSDDHTSQAIGAYGGRLASLNPTPTIDSIAKEGVVMENAFCHNGICTPSRACIMTGQYSAINGCPVLIDHLPAERQYLSTEMNKAGYQTAVIGKWHLHDRPSTFDYYKVLPGQGYYFNPIFFEKGKTGTIERQVRKDLTRVFGPDAVEMEGHSTDCIADSALEWFKTKRDPDQPFFLKLHFKAPHDYFESAPRYESYLADTFIPEPENMHDRKKHGSIATQGHNGELIPHIGSSIGRRNTQRNYTQKWAKDPSLSDDEAMSQAYQIYLKRYLRCVKGVDDNLKRVVDYLKAEGLYDNTVIMYTGDQGMYLGEHDYQDKRWGYEEGMRMPFIVRYPKSIQAGSRTDAIVENVDFAPTMLDFAGVPTPDYMQGRSFKSVLETGVEPADWKKAAYYHYQMNMMHHDNPAHIAIRTKRYKLIMFYGTGWQGEDSPDTPPGWELYDLKNDLGEDHNLYDHPEYGDIISELKDELKGLRKKYKVDGSEFAYNKVIEEYWDYDAEARAKAIEISHQVIERIKNGTWPYDWKQQQKRVRERTRKAELEKKKAH</sequence>
<evidence type="ECO:0000256" key="3">
    <source>
        <dbReference type="ARBA" id="ARBA00022801"/>
    </source>
</evidence>
<dbReference type="Pfam" id="PF00884">
    <property type="entry name" value="Sulfatase"/>
    <property type="match status" value="1"/>
</dbReference>
<dbReference type="InterPro" id="IPR017850">
    <property type="entry name" value="Alkaline_phosphatase_core_sf"/>
</dbReference>
<name>A0A6C2UG54_9BACT</name>
<keyword evidence="8" id="KW-1185">Reference proteome</keyword>
<dbReference type="PANTHER" id="PTHR43108:SF6">
    <property type="entry name" value="N-SULPHOGLUCOSAMINE SULPHOHYDROLASE"/>
    <property type="match status" value="1"/>
</dbReference>
<evidence type="ECO:0000313" key="7">
    <source>
        <dbReference type="EMBL" id="VGO19098.1"/>
    </source>
</evidence>
<feature type="chain" id="PRO_5028830579" evidence="5">
    <location>
        <begin position="21"/>
        <end position="577"/>
    </location>
</feature>
<feature type="signal peptide" evidence="5">
    <location>
        <begin position="1"/>
        <end position="20"/>
    </location>
</feature>
<dbReference type="CDD" id="cd16031">
    <property type="entry name" value="G6S_like"/>
    <property type="match status" value="1"/>
</dbReference>
<proteinExistence type="inferred from homology"/>
<keyword evidence="4" id="KW-0325">Glycoprotein</keyword>
<dbReference type="PROSITE" id="PS00149">
    <property type="entry name" value="SULFATASE_2"/>
    <property type="match status" value="1"/>
</dbReference>
<evidence type="ECO:0000256" key="4">
    <source>
        <dbReference type="ARBA" id="ARBA00023180"/>
    </source>
</evidence>
<organism evidence="7 8">
    <name type="scientific">Pontiella sulfatireligans</name>
    <dbReference type="NCBI Taxonomy" id="2750658"/>
    <lineage>
        <taxon>Bacteria</taxon>
        <taxon>Pseudomonadati</taxon>
        <taxon>Kiritimatiellota</taxon>
        <taxon>Kiritimatiellia</taxon>
        <taxon>Kiritimatiellales</taxon>
        <taxon>Pontiellaceae</taxon>
        <taxon>Pontiella</taxon>
    </lineage>
</organism>
<dbReference type="GO" id="GO:0016787">
    <property type="term" value="F:hydrolase activity"/>
    <property type="evidence" value="ECO:0007669"/>
    <property type="project" value="UniProtKB-KW"/>
</dbReference>
<gene>
    <name evidence="7" type="ORF">SCARR_01154</name>
</gene>
<dbReference type="InterPro" id="IPR024607">
    <property type="entry name" value="Sulfatase_CS"/>
</dbReference>
<keyword evidence="2 5" id="KW-0732">Signal</keyword>
<dbReference type="Proteomes" id="UP000346198">
    <property type="component" value="Unassembled WGS sequence"/>
</dbReference>